<evidence type="ECO:0000313" key="3">
    <source>
        <dbReference type="Proteomes" id="UP000076501"/>
    </source>
</evidence>
<keyword evidence="1" id="KW-1133">Transmembrane helix</keyword>
<evidence type="ECO:0000256" key="1">
    <source>
        <dbReference type="SAM" id="Phobius"/>
    </source>
</evidence>
<evidence type="ECO:0000313" key="2">
    <source>
        <dbReference type="EMBL" id="KZD27692.1"/>
    </source>
</evidence>
<feature type="transmembrane region" description="Helical" evidence="1">
    <location>
        <begin position="491"/>
        <end position="516"/>
    </location>
</feature>
<evidence type="ECO:0008006" key="4">
    <source>
        <dbReference type="Google" id="ProtNLM"/>
    </source>
</evidence>
<gene>
    <name evidence="2" type="ORF">B4082_5229</name>
</gene>
<sequence>MRAERLTGHNVVHLIYPLRRKNDKVSICDNLKGNSEWEEILFSEIQNNNQHNDNIKYIFPENYSVDELDQHGSTLRKWGEARYFYSYFHPSVQKTLFHKGKKLNVFRRKKGISDIYEGYFYNRGQAEGIEPIQFEWISSEIYVFSRETAYLVTRVSLNENVKVGTQGEEVSNESVQKLDIWMKFLNRIRQNYNKFEGQEKLLVRKRGTNDRKLFFEYVNEFIKNNYLNFVISSLSHKEPTEPLDAYQCVEPNTYVHAFVQTDMSLHKLSQTELRQIISIDEFEGESGEEDGFLDSFSKNHMYTRWAPNTYYTSIDYGSVTIAHADKGCYRNTAVKEYSFSDLLYQHHTRHYLFLILLQYYYRDQLQEILVQYSNLTKFTDKKEAKRVLDSYYNLNQHFFFDRITNEIQGMEMWNFYQKIMGIKELHASVREDMKELNQRIIETIGERQNDDIQTLTVIAALTGMFGMNLIIPRADDDYIFASLLNIQGFKPIVGVMTWGFNLITVIIIGWVLVKLVRHFGRWIKQKWNNRK</sequence>
<dbReference type="AlphaFoldDB" id="A0A164C098"/>
<keyword evidence="1" id="KW-0472">Membrane</keyword>
<organism evidence="2 3">
    <name type="scientific">Bacillus cereus</name>
    <dbReference type="NCBI Taxonomy" id="1396"/>
    <lineage>
        <taxon>Bacteria</taxon>
        <taxon>Bacillati</taxon>
        <taxon>Bacillota</taxon>
        <taxon>Bacilli</taxon>
        <taxon>Bacillales</taxon>
        <taxon>Bacillaceae</taxon>
        <taxon>Bacillus</taxon>
        <taxon>Bacillus cereus group</taxon>
    </lineage>
</organism>
<dbReference type="PATRIC" id="fig|1396.539.peg.5852"/>
<dbReference type="RefSeq" id="WP_063224811.1">
    <property type="nucleotide sequence ID" value="NZ_LJKA01000073.1"/>
</dbReference>
<dbReference type="EMBL" id="LJKA01000073">
    <property type="protein sequence ID" value="KZD27692.1"/>
    <property type="molecule type" value="Genomic_DNA"/>
</dbReference>
<protein>
    <recommendedName>
        <fullName evidence="4">Group-specific protein</fullName>
    </recommendedName>
</protein>
<comment type="caution">
    <text evidence="2">The sequence shown here is derived from an EMBL/GenBank/DDBJ whole genome shotgun (WGS) entry which is preliminary data.</text>
</comment>
<name>A0A164C098_BACCE</name>
<reference evidence="2 3" key="1">
    <citation type="submission" date="2015-09" db="EMBL/GenBank/DDBJ databases">
        <title>Bacillus cereus food isolates.</title>
        <authorList>
            <person name="Boekhorst J."/>
        </authorList>
    </citation>
    <scope>NUCLEOTIDE SEQUENCE [LARGE SCALE GENOMIC DNA]</scope>
    <source>
        <strain evidence="2 3">B4082</strain>
    </source>
</reference>
<accession>A0A164C098</accession>
<keyword evidence="1" id="KW-0812">Transmembrane</keyword>
<proteinExistence type="predicted"/>
<dbReference type="Proteomes" id="UP000076501">
    <property type="component" value="Unassembled WGS sequence"/>
</dbReference>